<dbReference type="EMBL" id="JAAAHW010003397">
    <property type="protein sequence ID" value="KAF9984325.1"/>
    <property type="molecule type" value="Genomic_DNA"/>
</dbReference>
<feature type="compositionally biased region" description="Acidic residues" evidence="4">
    <location>
        <begin position="2428"/>
        <end position="2441"/>
    </location>
</feature>
<feature type="compositionally biased region" description="Acidic residues" evidence="4">
    <location>
        <begin position="2477"/>
        <end position="2487"/>
    </location>
</feature>
<feature type="region of interest" description="Disordered" evidence="4">
    <location>
        <begin position="109"/>
        <end position="237"/>
    </location>
</feature>
<dbReference type="InterPro" id="IPR008936">
    <property type="entry name" value="Rho_GTPase_activation_prot"/>
</dbReference>
<dbReference type="SMART" id="SM00324">
    <property type="entry name" value="RhoGAP"/>
    <property type="match status" value="1"/>
</dbReference>
<evidence type="ECO:0000313" key="8">
    <source>
        <dbReference type="EMBL" id="KAF9984325.1"/>
    </source>
</evidence>
<dbReference type="InterPro" id="IPR023578">
    <property type="entry name" value="Ras_GEF_dom_sf"/>
</dbReference>
<dbReference type="InterPro" id="IPR001849">
    <property type="entry name" value="PH_domain"/>
</dbReference>
<organism evidence="8 9">
    <name type="scientific">Modicella reniformis</name>
    <dbReference type="NCBI Taxonomy" id="1440133"/>
    <lineage>
        <taxon>Eukaryota</taxon>
        <taxon>Fungi</taxon>
        <taxon>Fungi incertae sedis</taxon>
        <taxon>Mucoromycota</taxon>
        <taxon>Mortierellomycotina</taxon>
        <taxon>Mortierellomycetes</taxon>
        <taxon>Mortierellales</taxon>
        <taxon>Mortierellaceae</taxon>
        <taxon>Modicella</taxon>
    </lineage>
</organism>
<feature type="region of interest" description="Disordered" evidence="4">
    <location>
        <begin position="1"/>
        <end position="47"/>
    </location>
</feature>
<feature type="compositionally biased region" description="Low complexity" evidence="4">
    <location>
        <begin position="135"/>
        <end position="146"/>
    </location>
</feature>
<feature type="compositionally biased region" description="Acidic residues" evidence="4">
    <location>
        <begin position="2209"/>
        <end position="2218"/>
    </location>
</feature>
<feature type="domain" description="Ras-GEF" evidence="5">
    <location>
        <begin position="888"/>
        <end position="1171"/>
    </location>
</feature>
<dbReference type="InterPro" id="IPR011993">
    <property type="entry name" value="PH-like_dom_sf"/>
</dbReference>
<dbReference type="Pfam" id="PF15410">
    <property type="entry name" value="PH_9"/>
    <property type="match status" value="1"/>
</dbReference>
<dbReference type="SMART" id="SM00233">
    <property type="entry name" value="PH"/>
    <property type="match status" value="2"/>
</dbReference>
<dbReference type="PROSITE" id="PS50238">
    <property type="entry name" value="RHOGAP"/>
    <property type="match status" value="1"/>
</dbReference>
<dbReference type="InterPro" id="IPR000651">
    <property type="entry name" value="Ras-like_Gua-exchang_fac_N"/>
</dbReference>
<feature type="coiled-coil region" evidence="3">
    <location>
        <begin position="1983"/>
        <end position="2032"/>
    </location>
</feature>
<dbReference type="Proteomes" id="UP000749646">
    <property type="component" value="Unassembled WGS sequence"/>
</dbReference>
<keyword evidence="3" id="KW-0175">Coiled coil</keyword>
<feature type="domain" description="Rho-GAP" evidence="7">
    <location>
        <begin position="2231"/>
        <end position="2423"/>
    </location>
</feature>
<dbReference type="InterPro" id="IPR036964">
    <property type="entry name" value="RASGEF_cat_dom_sf"/>
</dbReference>
<dbReference type="GO" id="GO:0007264">
    <property type="term" value="P:small GTPase-mediated signal transduction"/>
    <property type="evidence" value="ECO:0007669"/>
    <property type="project" value="InterPro"/>
</dbReference>
<feature type="compositionally biased region" description="Basic and acidic residues" evidence="4">
    <location>
        <begin position="466"/>
        <end position="487"/>
    </location>
</feature>
<dbReference type="Gene3D" id="1.20.870.10">
    <property type="entry name" value="Son of sevenless (SoS) protein Chain: S domain 1"/>
    <property type="match status" value="1"/>
</dbReference>
<dbReference type="GO" id="GO:0005737">
    <property type="term" value="C:cytoplasm"/>
    <property type="evidence" value="ECO:0007669"/>
    <property type="project" value="TreeGrafter"/>
</dbReference>
<feature type="compositionally biased region" description="Low complexity" evidence="4">
    <location>
        <begin position="23"/>
        <end position="47"/>
    </location>
</feature>
<feature type="compositionally biased region" description="Polar residues" evidence="4">
    <location>
        <begin position="444"/>
        <end position="462"/>
    </location>
</feature>
<gene>
    <name evidence="8" type="primary">BEM2</name>
    <name evidence="8" type="ORF">BGZ65_000651</name>
</gene>
<dbReference type="InterPro" id="IPR000198">
    <property type="entry name" value="RhoGAP_dom"/>
</dbReference>
<feature type="region of interest" description="Disordered" evidence="4">
    <location>
        <begin position="2200"/>
        <end position="2221"/>
    </location>
</feature>
<evidence type="ECO:0000256" key="1">
    <source>
        <dbReference type="ARBA" id="ARBA00022468"/>
    </source>
</evidence>
<name>A0A9P6SN87_9FUNG</name>
<keyword evidence="2" id="KW-0344">Guanine-nucleotide releasing factor</keyword>
<evidence type="ECO:0000259" key="7">
    <source>
        <dbReference type="PROSITE" id="PS50238"/>
    </source>
</evidence>
<dbReference type="Gene3D" id="1.10.555.10">
    <property type="entry name" value="Rho GTPase activation protein"/>
    <property type="match status" value="1"/>
</dbReference>
<feature type="region of interest" description="Disordered" evidence="4">
    <location>
        <begin position="1774"/>
        <end position="1796"/>
    </location>
</feature>
<dbReference type="InterPro" id="IPR041681">
    <property type="entry name" value="PH_9"/>
</dbReference>
<dbReference type="SUPFAM" id="SSF48350">
    <property type="entry name" value="GTPase activation domain, GAP"/>
    <property type="match status" value="1"/>
</dbReference>
<dbReference type="SUPFAM" id="SSF50729">
    <property type="entry name" value="PH domain-like"/>
    <property type="match status" value="1"/>
</dbReference>
<dbReference type="Gene3D" id="2.30.29.30">
    <property type="entry name" value="Pleckstrin-homology domain (PH domain)/Phosphotyrosine-binding domain (PTB)"/>
    <property type="match status" value="1"/>
</dbReference>
<accession>A0A9P6SN87</accession>
<dbReference type="OrthoDB" id="79452at2759"/>
<evidence type="ECO:0000256" key="3">
    <source>
        <dbReference type="SAM" id="Coils"/>
    </source>
</evidence>
<feature type="region of interest" description="Disordered" evidence="4">
    <location>
        <begin position="444"/>
        <end position="487"/>
    </location>
</feature>
<comment type="caution">
    <text evidence="8">The sequence shown here is derived from an EMBL/GenBank/DDBJ whole genome shotgun (WGS) entry which is preliminary data.</text>
</comment>
<keyword evidence="1" id="KW-0343">GTPase activation</keyword>
<dbReference type="Pfam" id="PF00620">
    <property type="entry name" value="RhoGAP"/>
    <property type="match status" value="1"/>
</dbReference>
<dbReference type="GO" id="GO:0005085">
    <property type="term" value="F:guanyl-nucleotide exchange factor activity"/>
    <property type="evidence" value="ECO:0007669"/>
    <property type="project" value="UniProtKB-KW"/>
</dbReference>
<feature type="compositionally biased region" description="Polar residues" evidence="4">
    <location>
        <begin position="1385"/>
        <end position="1395"/>
    </location>
</feature>
<feature type="domain" description="N-terminal Ras-GEF" evidence="6">
    <location>
        <begin position="1406"/>
        <end position="1590"/>
    </location>
</feature>
<dbReference type="SUPFAM" id="SSF48366">
    <property type="entry name" value="Ras GEF"/>
    <property type="match status" value="2"/>
</dbReference>
<evidence type="ECO:0000259" key="6">
    <source>
        <dbReference type="PROSITE" id="PS50212"/>
    </source>
</evidence>
<sequence length="2525" mass="279960">MSSHHTKRDTFSRTSSSHEIAPSKSVSSLQKQQKSNVSPTSGGSAVAASLSGKVLSTTENNSAGLSQNNTNGSGSGVSAFSYLKAKLFGTVADTSTSLTSSARELLQSKKNAESTKGLLSPELSFNGKTSMHGNDVLSSDIDSSVSTAAPAPTDPPLSPTATHRLFSRTLPGRRQPQPEPMQFTPGKQVKTVSPTGHPAVSASESLPPSVSAAASSRTHIPSPTSTIQGAGHGRRESSAVQQFTNAQKHLSTGSLIYQEGYLNKKVDLHSGETGHGWKVYRVALKSSKLYFYKPLANDERPQFHSPKDHRHYPSPNHPLRDHQGYHHTQHSSSSGIISPQFSISNECGMVLSAFNFESSTRTLLFEGNAKSLVQGAQVFAPPVSKYVYGECFTEIDRLTMQFKKHVALLLFEDSIVICKRKWMRYASTKVKDVIKFSSNSNERCESQEQISGKRQGSMSGISYKSADSRGSEGEQRTRSTMDQSSEKQRGYFTKWKHQATYPLSQVEALDMASPVPSASTFYPFAAPATATSGTFDIGRHQRESDDTSSLYTTASIPSYMHQTTSTIELVITSIIDGREYTERLLYLPPSQEVRHQWHSKFNRIKEQHQSHSRTALKGRGERLYQLSLNVPIADDLRRPKTYLQRIIGSADNLVLKDTLSPRLAHPNHSTMSLHSPTSARFHLEGNSVAIPGRCDRTKAFNETRMHPELTFQLDDASGTERLAGGSINGCIHEIVHGNMENVYQDLIPVFARTYPLFTTLSHILKELRRCIHLQPPMASNANMEKMTQRVEFLIKEILKGLNVRFVESSTLEEMKMFAVEILQDKLGSAAASGILKTVAAIMEGQDDGSKSLFAESPASSIRSTEVPVDLSNVLITGLTPALFLRLEASYFAGQVLCYHREQLFIAGGPLALFSNPAFFMRQYPTAGTSRSIQSPLVFSMYSPHFLTVLITHHILIATQSMQSTSRRPKLLTHWIQTAQCSRALGDLAGFVAIAIGICSPGVVRLQESWKHVPLYLRLEVAQTWVPLLIKLDMITEDLQELAISSFDLRSSLNTVIDLSLKDKNTIVPCVCNIKQSIDQVDRAIPSFIQSIPVPILNIEKLEHIHAILCKAAESLPNDPLALNALSFSSENSHLQQYFGHLASISQTLHDQYHSNELANDAFESSLACEPHFNGQYLDYHYKNRKLTGSFIPLIFPEVILEKRLFPLHLLLSLEITGNTHRKSSFDEAQPPAQSLRADSTKHTLGMTTPMAHGSTDWTDSSITRHGTMGPGPTGLSSGFPKSRKRTYSFPPARAAAQGSRSYSVHPMVNMINPHLDAVASGCLLSNDESESNGVFVAMQHVAGIGYSTIAIEDGNLVLKVKEENLEALVKAVMLEEEEEGKSSAHRNTGNNRESTRSSLAIICGPRPVMVKAGTLDNLIHVVVMGLEDQSGRYMNEKGDMIAWTNRQLTLDHEQFMKAFFATYRSYCTASCLLDQLVSMFLFAQNTGSRVSIIPSGLDLFSPSRNTTSGSPRASTGPSTCEAFDWKPILTMQLNVLNTLEFWLCAHVRDFLDDLVLKAKLGEALNRISTQEVMQRQLIDGTLSDKVQALRESLSRVQRLTVQQMMRPFDALNLGPDTIEAFFGHPPSMAPQLEDDWSADHILVQLNTAAWAHFLSVTEHEWFILFEVLESQSADPLGWFLPRQSTTSSDEDILITGIHNTLYTIRRNGAPGTHWNGERLMNSLPMCIQNLCRLHHIIRSWVITQIASPSISYDLRLDRMQKILEIVLQSRRAMSQFGEDPPKPPRATGAGSGRGSEVGVPSFVEEAIVSALVSPESRAYSRAWVELASGQKGSVDALEHVLALQREREILMAGSSGLKTSQELVPAVGWLIERMLETCCYVRDMSYESPMLVNFDKRQYIYDLVQLYVRRQEQLRAMEKKTTLLSSWLGLSTVPSLNLAIKVVRETAQREAISQRSDSIGQLSSVGNHSGRSSRPVKIFSRLIALQHEKEKRDQKEYEKLEKEIKDTQGRIQKAQQEQAKNLEKQIKLEQSRSRVKNQLLKSTLMRAMRPISLAITHSWSTATTTVSNATALGSAISGRTMGGTTASGTADVFGVSGRHWSDTHHHQVQQRPTSFSGSIYHATNPKPVLVINLINSTCSVAYTYTKRDFVFKIVTEEGGQSLLQGLDHEDMHRWIKTLNDAAAEATAKRRTLLDNDESLENVSKAEAGEQGDDIPITEETERKGRNSVFGVELRHLMNDGNIPLIVEKCIAEIEKRGLEEVGIYRVPGSVSAINKLRQCFNSGSGNVDLDSDEWKDINVVAGALKQFLRELPEAVMTSALYDSLVAASALGDYDERLLTMKDLIRSLPPPNYLLLKRIVEHLERVTDFEETNHMYAANLAIVFGPTLLRPGGSSANSFATSMKNLGHQQNIVRNMILQYHWLFDVEEEDGGENAEEDDEGPSEFPDIVEGSDENDYESDEEVEEDDDGKNRVRAAEENEGNNYDEDDKILVLSASMTSAAIDVKEADKDKEQSTKNLRRKTIVFG</sequence>
<feature type="region of interest" description="Disordered" evidence="4">
    <location>
        <begin position="2505"/>
        <end position="2525"/>
    </location>
</feature>
<dbReference type="InterPro" id="IPR001895">
    <property type="entry name" value="RASGEF_cat_dom"/>
</dbReference>
<dbReference type="Pfam" id="PF00618">
    <property type="entry name" value="RasGEF_N"/>
    <property type="match status" value="1"/>
</dbReference>
<feature type="compositionally biased region" description="Basic residues" evidence="4">
    <location>
        <begin position="2516"/>
        <end position="2525"/>
    </location>
</feature>
<feature type="compositionally biased region" description="Acidic residues" evidence="4">
    <location>
        <begin position="2449"/>
        <end position="2467"/>
    </location>
</feature>
<evidence type="ECO:0000256" key="4">
    <source>
        <dbReference type="SAM" id="MobiDB-lite"/>
    </source>
</evidence>
<evidence type="ECO:0000259" key="5">
    <source>
        <dbReference type="PROSITE" id="PS50009"/>
    </source>
</evidence>
<dbReference type="PANTHER" id="PTHR23176">
    <property type="entry name" value="RHO/RAC/CDC GTPASE-ACTIVATING PROTEIN"/>
    <property type="match status" value="1"/>
</dbReference>
<feature type="region of interest" description="Disordered" evidence="4">
    <location>
        <begin position="2428"/>
        <end position="2488"/>
    </location>
</feature>
<dbReference type="InterPro" id="IPR050729">
    <property type="entry name" value="Rho-GAP"/>
</dbReference>
<dbReference type="PROSITE" id="PS50212">
    <property type="entry name" value="RASGEF_NTER"/>
    <property type="match status" value="1"/>
</dbReference>
<evidence type="ECO:0000256" key="2">
    <source>
        <dbReference type="PROSITE-ProRule" id="PRU00168"/>
    </source>
</evidence>
<dbReference type="PANTHER" id="PTHR23176:SF133">
    <property type="entry name" value="GTPASE-ACTIVATING PROTEIN PAC-1"/>
    <property type="match status" value="1"/>
</dbReference>
<dbReference type="Pfam" id="PF00617">
    <property type="entry name" value="RasGEF"/>
    <property type="match status" value="1"/>
</dbReference>
<feature type="region of interest" description="Disordered" evidence="4">
    <location>
        <begin position="1265"/>
        <end position="1284"/>
    </location>
</feature>
<evidence type="ECO:0000313" key="9">
    <source>
        <dbReference type="Proteomes" id="UP000749646"/>
    </source>
</evidence>
<reference evidence="8" key="1">
    <citation type="journal article" date="2020" name="Fungal Divers.">
        <title>Resolving the Mortierellaceae phylogeny through synthesis of multi-gene phylogenetics and phylogenomics.</title>
        <authorList>
            <person name="Vandepol N."/>
            <person name="Liber J."/>
            <person name="Desiro A."/>
            <person name="Na H."/>
            <person name="Kennedy M."/>
            <person name="Barry K."/>
            <person name="Grigoriev I.V."/>
            <person name="Miller A.N."/>
            <person name="O'Donnell K."/>
            <person name="Stajich J.E."/>
            <person name="Bonito G."/>
        </authorList>
    </citation>
    <scope>NUCLEOTIDE SEQUENCE</scope>
    <source>
        <strain evidence="8">MES-2147</strain>
    </source>
</reference>
<keyword evidence="9" id="KW-1185">Reference proteome</keyword>
<feature type="compositionally biased region" description="Low complexity" evidence="4">
    <location>
        <begin position="198"/>
        <end position="216"/>
    </location>
</feature>
<dbReference type="GO" id="GO:0005096">
    <property type="term" value="F:GTPase activator activity"/>
    <property type="evidence" value="ECO:0007669"/>
    <property type="project" value="UniProtKB-KW"/>
</dbReference>
<dbReference type="PROSITE" id="PS50009">
    <property type="entry name" value="RASGEF_CAT"/>
    <property type="match status" value="1"/>
</dbReference>
<protein>
    <submittedName>
        <fullName evidence="8">Rho GTPase-activating protein</fullName>
    </submittedName>
</protein>
<proteinExistence type="predicted"/>
<dbReference type="Gene3D" id="1.10.840.10">
    <property type="entry name" value="Ras guanine-nucleotide exchange factors catalytic domain"/>
    <property type="match status" value="2"/>
</dbReference>
<feature type="compositionally biased region" description="Polar residues" evidence="4">
    <location>
        <begin position="217"/>
        <end position="228"/>
    </location>
</feature>
<feature type="region of interest" description="Disordered" evidence="4">
    <location>
        <begin position="1376"/>
        <end position="1395"/>
    </location>
</feature>
<feature type="region of interest" description="Disordered" evidence="4">
    <location>
        <begin position="300"/>
        <end position="333"/>
    </location>
</feature>